<dbReference type="Pfam" id="PF01814">
    <property type="entry name" value="Hemerythrin"/>
    <property type="match status" value="1"/>
</dbReference>
<dbReference type="PANTHER" id="PTHR39966:SF3">
    <property type="entry name" value="DUF438 DOMAIN-CONTAINING PROTEIN"/>
    <property type="match status" value="1"/>
</dbReference>
<dbReference type="GO" id="GO:0005886">
    <property type="term" value="C:plasma membrane"/>
    <property type="evidence" value="ECO:0007669"/>
    <property type="project" value="TreeGrafter"/>
</dbReference>
<feature type="domain" description="Hemerythrin-like" evidence="1">
    <location>
        <begin position="17"/>
        <end position="134"/>
    </location>
</feature>
<evidence type="ECO:0000259" key="1">
    <source>
        <dbReference type="Pfam" id="PF01814"/>
    </source>
</evidence>
<dbReference type="Gene3D" id="3.30.450.20">
    <property type="entry name" value="PAS domain"/>
    <property type="match status" value="1"/>
</dbReference>
<dbReference type="InterPro" id="IPR035965">
    <property type="entry name" value="PAS-like_dom_sf"/>
</dbReference>
<dbReference type="AlphaFoldDB" id="A0AAD0QKQ3"/>
<dbReference type="PANTHER" id="PTHR39966">
    <property type="entry name" value="BLL2471 PROTEIN-RELATED"/>
    <property type="match status" value="1"/>
</dbReference>
<reference evidence="2 3" key="1">
    <citation type="submission" date="2018-07" db="EMBL/GenBank/DDBJ databases">
        <title>Complete genome of the Arcobacter trophiarum type strain LMG 25534.</title>
        <authorList>
            <person name="Miller W.G."/>
            <person name="Yee E."/>
        </authorList>
    </citation>
    <scope>NUCLEOTIDE SEQUENCE [LARGE SCALE GENOMIC DNA]</scope>
    <source>
        <strain evidence="2 3">LMG 25534</strain>
    </source>
</reference>
<dbReference type="Pfam" id="PF13596">
    <property type="entry name" value="PAS_10"/>
    <property type="match status" value="1"/>
</dbReference>
<evidence type="ECO:0000313" key="3">
    <source>
        <dbReference type="Proteomes" id="UP000254504"/>
    </source>
</evidence>
<dbReference type="KEGG" id="atp:ATR_1703"/>
<dbReference type="SUPFAM" id="SSF55785">
    <property type="entry name" value="PYP-like sensor domain (PAS domain)"/>
    <property type="match status" value="1"/>
</dbReference>
<evidence type="ECO:0000313" key="2">
    <source>
        <dbReference type="EMBL" id="AXK49526.1"/>
    </source>
</evidence>
<dbReference type="Gene3D" id="1.20.120.520">
    <property type="entry name" value="nmb1532 protein domain like"/>
    <property type="match status" value="1"/>
</dbReference>
<proteinExistence type="predicted"/>
<organism evidence="2 3">
    <name type="scientific">Aliarcobacter trophiarum LMG 25534</name>
    <dbReference type="NCBI Taxonomy" id="1032241"/>
    <lineage>
        <taxon>Bacteria</taxon>
        <taxon>Pseudomonadati</taxon>
        <taxon>Campylobacterota</taxon>
        <taxon>Epsilonproteobacteria</taxon>
        <taxon>Campylobacterales</taxon>
        <taxon>Arcobacteraceae</taxon>
        <taxon>Aliarcobacter</taxon>
    </lineage>
</organism>
<dbReference type="EMBL" id="CP031367">
    <property type="protein sequence ID" value="AXK49526.1"/>
    <property type="molecule type" value="Genomic_DNA"/>
</dbReference>
<sequence length="335" mass="40051">MISDLTNNIEQFPQGHPVRVYLEENILIKELFSELFKTDPEKDYQKFYNIFNQICEVEKHFARKENQLFPYLEKYGWTGPSQGMWSFHDDIRAIIKDTRACIEAKEFENIIEKTTNVYNNLIHLINVEENRLLPNALQLLKDEDWEEFYEGDSEIGWMFTTPPPRYPEILEKKSEDINNEPEYIHPSMDKKRRKLPFSLEGRHHYDEGYLTPEQVNFIFKFLPVDITYVDENDRVIFYNRGDERVFPRSAGIIGREVKFCHPPKSVDQVLKILEEFKAGRQDVADFWITFKGKFVHIRYFAIRDEQKNYRGVIEMSQDVTDIRALQGEKRLLDWE</sequence>
<dbReference type="Proteomes" id="UP000254504">
    <property type="component" value="Chromosome"/>
</dbReference>
<accession>A0AAD0QKQ3</accession>
<dbReference type="RefSeq" id="WP_206731849.1">
    <property type="nucleotide sequence ID" value="NZ_CP031367.1"/>
</dbReference>
<gene>
    <name evidence="2" type="ORF">ATR_1703</name>
</gene>
<dbReference type="InterPro" id="IPR012312">
    <property type="entry name" value="Hemerythrin-like"/>
</dbReference>
<protein>
    <submittedName>
        <fullName evidence="2">PAS sensor-containing signal transduction protein</fullName>
    </submittedName>
</protein>
<name>A0AAD0QKQ3_9BACT</name>